<dbReference type="OrthoDB" id="3540486at2759"/>
<feature type="region of interest" description="Disordered" evidence="1">
    <location>
        <begin position="289"/>
        <end position="347"/>
    </location>
</feature>
<dbReference type="InterPro" id="IPR045518">
    <property type="entry name" value="2EXR"/>
</dbReference>
<proteinExistence type="predicted"/>
<dbReference type="Pfam" id="PF20150">
    <property type="entry name" value="2EXR"/>
    <property type="match status" value="1"/>
</dbReference>
<reference evidence="3 4" key="1">
    <citation type="journal article" date="2016" name="Genome Biol. Evol.">
        <title>Divergent and convergent evolution of fungal pathogenicity.</title>
        <authorList>
            <person name="Shang Y."/>
            <person name="Xiao G."/>
            <person name="Zheng P."/>
            <person name="Cen K."/>
            <person name="Zhan S."/>
            <person name="Wang C."/>
        </authorList>
    </citation>
    <scope>NUCLEOTIDE SEQUENCE [LARGE SCALE GENOMIC DNA]</scope>
    <source>
        <strain evidence="3 4">RCEF 264</strain>
    </source>
</reference>
<accession>A0A167TWP7</accession>
<dbReference type="PANTHER" id="PTHR35910">
    <property type="entry name" value="2EXR DOMAIN-CONTAINING PROTEIN"/>
    <property type="match status" value="1"/>
</dbReference>
<dbReference type="AlphaFoldDB" id="A0A167TWP7"/>
<feature type="compositionally biased region" description="Polar residues" evidence="1">
    <location>
        <begin position="325"/>
        <end position="347"/>
    </location>
</feature>
<organism evidence="3 4">
    <name type="scientific">Niveomyces insectorum RCEF 264</name>
    <dbReference type="NCBI Taxonomy" id="1081102"/>
    <lineage>
        <taxon>Eukaryota</taxon>
        <taxon>Fungi</taxon>
        <taxon>Dikarya</taxon>
        <taxon>Ascomycota</taxon>
        <taxon>Pezizomycotina</taxon>
        <taxon>Sordariomycetes</taxon>
        <taxon>Hypocreomycetidae</taxon>
        <taxon>Hypocreales</taxon>
        <taxon>Cordycipitaceae</taxon>
        <taxon>Niveomyces</taxon>
    </lineage>
</organism>
<dbReference type="EMBL" id="AZHD01000008">
    <property type="protein sequence ID" value="OAA61029.1"/>
    <property type="molecule type" value="Genomic_DNA"/>
</dbReference>
<dbReference type="Proteomes" id="UP000076874">
    <property type="component" value="Unassembled WGS sequence"/>
</dbReference>
<evidence type="ECO:0000256" key="1">
    <source>
        <dbReference type="SAM" id="MobiDB-lite"/>
    </source>
</evidence>
<feature type="domain" description="2EXR" evidence="2">
    <location>
        <begin position="68"/>
        <end position="179"/>
    </location>
</feature>
<dbReference type="PANTHER" id="PTHR35910:SF6">
    <property type="entry name" value="2EXR DOMAIN-CONTAINING PROTEIN"/>
    <property type="match status" value="1"/>
</dbReference>
<evidence type="ECO:0000313" key="3">
    <source>
        <dbReference type="EMBL" id="OAA61029.1"/>
    </source>
</evidence>
<name>A0A167TWP7_9HYPO</name>
<protein>
    <recommendedName>
        <fullName evidence="2">2EXR domain-containing protein</fullName>
    </recommendedName>
</protein>
<evidence type="ECO:0000259" key="2">
    <source>
        <dbReference type="Pfam" id="PF20150"/>
    </source>
</evidence>
<comment type="caution">
    <text evidence="3">The sequence shown here is derived from an EMBL/GenBank/DDBJ whole genome shotgun (WGS) entry which is preliminary data.</text>
</comment>
<keyword evidence="4" id="KW-1185">Reference proteome</keyword>
<gene>
    <name evidence="3" type="ORF">SPI_05053</name>
</gene>
<feature type="compositionally biased region" description="Low complexity" evidence="1">
    <location>
        <begin position="304"/>
        <end position="321"/>
    </location>
</feature>
<evidence type="ECO:0000313" key="4">
    <source>
        <dbReference type="Proteomes" id="UP000076874"/>
    </source>
</evidence>
<sequence length="381" mass="41670">MAVPSDLDWLSSTQVRGPAAYLSSGYSWRFQAQPRRRFWLEFSVLPNDDNNDNTAGCANHTNRTPRTFLCFGRLPAEIRLHVWEWALRQPRIVAITSRSAVLEPGARPPPPLLPKLPELPALMTVCREARALARTHYERAFAWHVPLVLTDDDDDDVGKGIALPPAATAGCWFNFAHDAVLLRGELEPCADAASTSMVYFLPRSDTVRVRHVACQAADLGVGTLFANQLYARLFPIVDRFAIRDRLLVVVVAHDGDGDVGRGLLGSYEARDNNVCQQVWDRWTNSQNMPLLTASGRTGRGRVDAPPTAAASETPSTAAARANTEHPGTSRNGSGSNTACMPSSSGCGTDTARSTFVNGMRIVMLPEDRLYQAVANPALYDE</sequence>